<evidence type="ECO:0000313" key="6">
    <source>
        <dbReference type="EMBL" id="CAB5238659.1"/>
    </source>
</evidence>
<dbReference type="EMBL" id="LR797375">
    <property type="protein sequence ID" value="CAB4211546.1"/>
    <property type="molecule type" value="Genomic_DNA"/>
</dbReference>
<evidence type="ECO:0000256" key="1">
    <source>
        <dbReference type="SAM" id="Coils"/>
    </source>
</evidence>
<evidence type="ECO:0000313" key="3">
    <source>
        <dbReference type="EMBL" id="CAB4182118.1"/>
    </source>
</evidence>
<name>A0A6J5S134_9CAUD</name>
<proteinExistence type="predicted"/>
<organism evidence="4">
    <name type="scientific">uncultured Caudovirales phage</name>
    <dbReference type="NCBI Taxonomy" id="2100421"/>
    <lineage>
        <taxon>Viruses</taxon>
        <taxon>Duplodnaviria</taxon>
        <taxon>Heunggongvirae</taxon>
        <taxon>Uroviricota</taxon>
        <taxon>Caudoviricetes</taxon>
        <taxon>Peduoviridae</taxon>
        <taxon>Maltschvirus</taxon>
        <taxon>Maltschvirus maltsch</taxon>
    </lineage>
</organism>
<evidence type="ECO:0000313" key="5">
    <source>
        <dbReference type="EMBL" id="CAB4211546.1"/>
    </source>
</evidence>
<protein>
    <submittedName>
        <fullName evidence="4">Uncharacterized protein</fullName>
    </submittedName>
</protein>
<gene>
    <name evidence="3" type="ORF">UFOVP1066_145</name>
    <name evidence="4" type="ORF">UFOVP1315_192</name>
    <name evidence="5" type="ORF">UFOVP1421_153</name>
    <name evidence="6" type="ORF">UFOVP1525_163</name>
    <name evidence="2" type="ORF">UFOVP909_126</name>
</gene>
<reference evidence="4" key="1">
    <citation type="submission" date="2020-05" db="EMBL/GenBank/DDBJ databases">
        <authorList>
            <person name="Chiriac C."/>
            <person name="Salcher M."/>
            <person name="Ghai R."/>
            <person name="Kavagutti S V."/>
        </authorList>
    </citation>
    <scope>NUCLEOTIDE SEQUENCE</scope>
</reference>
<evidence type="ECO:0000313" key="2">
    <source>
        <dbReference type="EMBL" id="CAB4170728.1"/>
    </source>
</evidence>
<dbReference type="EMBL" id="LR798454">
    <property type="protein sequence ID" value="CAB5238659.1"/>
    <property type="molecule type" value="Genomic_DNA"/>
</dbReference>
<dbReference type="EMBL" id="LR797272">
    <property type="protein sequence ID" value="CAB4198645.1"/>
    <property type="molecule type" value="Genomic_DNA"/>
</dbReference>
<dbReference type="EMBL" id="LR796861">
    <property type="protein sequence ID" value="CAB4170728.1"/>
    <property type="molecule type" value="Genomic_DNA"/>
</dbReference>
<dbReference type="EMBL" id="LR797019">
    <property type="protein sequence ID" value="CAB4182118.1"/>
    <property type="molecule type" value="Genomic_DNA"/>
</dbReference>
<feature type="coiled-coil region" evidence="1">
    <location>
        <begin position="30"/>
        <end position="60"/>
    </location>
</feature>
<evidence type="ECO:0000313" key="4">
    <source>
        <dbReference type="EMBL" id="CAB4198645.1"/>
    </source>
</evidence>
<keyword evidence="1" id="KW-0175">Coiled coil</keyword>
<accession>A0A6J5S134</accession>
<sequence length="76" mass="8783">MEGFVNIQNKDGLVRDLSSKAVINTNRIEYENYLNKRNASKELNQQIKQNADKIEKIESDVTEIKEMLAMLIKGKQ</sequence>